<comment type="caution">
    <text evidence="1">The sequence shown here is derived from an EMBL/GenBank/DDBJ whole genome shotgun (WGS) entry which is preliminary data.</text>
</comment>
<protein>
    <submittedName>
        <fullName evidence="1">Uncharacterized protein</fullName>
    </submittedName>
</protein>
<accession>A0A9P7E5E6</accession>
<reference evidence="1" key="1">
    <citation type="journal article" date="2020" name="New Phytol.">
        <title>Comparative genomics reveals dynamic genome evolution in host specialist ectomycorrhizal fungi.</title>
        <authorList>
            <person name="Lofgren L.A."/>
            <person name="Nguyen N.H."/>
            <person name="Vilgalys R."/>
            <person name="Ruytinx J."/>
            <person name="Liao H.L."/>
            <person name="Branco S."/>
            <person name="Kuo A."/>
            <person name="LaButti K."/>
            <person name="Lipzen A."/>
            <person name="Andreopoulos W."/>
            <person name="Pangilinan J."/>
            <person name="Riley R."/>
            <person name="Hundley H."/>
            <person name="Na H."/>
            <person name="Barry K."/>
            <person name="Grigoriev I.V."/>
            <person name="Stajich J.E."/>
            <person name="Kennedy P.G."/>
        </authorList>
    </citation>
    <scope>NUCLEOTIDE SEQUENCE</scope>
    <source>
        <strain evidence="1">MN1</strain>
    </source>
</reference>
<sequence length="167" mass="18892">MNKYSVFKMLNKPEDVKPNISLFNGLNEVKPNMQAATQGLEVSKRPVPPPSRPFHVVIAPGRAREVPAALEIQFPLVPYCQTPGPIKTSQAYLRTLVLERWDAEIRLCEETCRAQLSEHIQGPVAHQNLVQEMITVHWNVEKRRCEESHKVQLLELLLAAHGITTLS</sequence>
<evidence type="ECO:0000313" key="1">
    <source>
        <dbReference type="EMBL" id="KAG1811779.1"/>
    </source>
</evidence>
<dbReference type="GeneID" id="64627199"/>
<name>A0A9P7E5E6_9AGAM</name>
<dbReference type="AlphaFoldDB" id="A0A9P7E5E6"/>
<proteinExistence type="predicted"/>
<evidence type="ECO:0000313" key="2">
    <source>
        <dbReference type="Proteomes" id="UP000807769"/>
    </source>
</evidence>
<gene>
    <name evidence="1" type="ORF">BJ212DRAFT_1301809</name>
</gene>
<dbReference type="Proteomes" id="UP000807769">
    <property type="component" value="Unassembled WGS sequence"/>
</dbReference>
<dbReference type="RefSeq" id="XP_041190200.1">
    <property type="nucleotide sequence ID" value="XM_041333182.1"/>
</dbReference>
<dbReference type="EMBL" id="JABBWG010000028">
    <property type="protein sequence ID" value="KAG1811779.1"/>
    <property type="molecule type" value="Genomic_DNA"/>
</dbReference>
<keyword evidence="2" id="KW-1185">Reference proteome</keyword>
<dbReference type="OrthoDB" id="2651762at2759"/>
<organism evidence="1 2">
    <name type="scientific">Suillus subaureus</name>
    <dbReference type="NCBI Taxonomy" id="48587"/>
    <lineage>
        <taxon>Eukaryota</taxon>
        <taxon>Fungi</taxon>
        <taxon>Dikarya</taxon>
        <taxon>Basidiomycota</taxon>
        <taxon>Agaricomycotina</taxon>
        <taxon>Agaricomycetes</taxon>
        <taxon>Agaricomycetidae</taxon>
        <taxon>Boletales</taxon>
        <taxon>Suillineae</taxon>
        <taxon>Suillaceae</taxon>
        <taxon>Suillus</taxon>
    </lineage>
</organism>